<reference evidence="1" key="1">
    <citation type="submission" date="2024-01" db="EMBL/GenBank/DDBJ databases">
        <authorList>
            <person name="Webb A."/>
        </authorList>
    </citation>
    <scope>NUCLEOTIDE SEQUENCE</scope>
    <source>
        <strain evidence="1">Pm1</strain>
    </source>
</reference>
<gene>
    <name evidence="1" type="ORF">PM001_LOCUS23483</name>
</gene>
<dbReference type="Proteomes" id="UP001162060">
    <property type="component" value="Unassembled WGS sequence"/>
</dbReference>
<dbReference type="AlphaFoldDB" id="A0AAV1UXN0"/>
<evidence type="ECO:0000313" key="1">
    <source>
        <dbReference type="EMBL" id="CAK7938333.1"/>
    </source>
</evidence>
<name>A0AAV1UXN0_9STRA</name>
<protein>
    <submittedName>
        <fullName evidence="1">Uncharacterized protein</fullName>
    </submittedName>
</protein>
<evidence type="ECO:0000313" key="2">
    <source>
        <dbReference type="Proteomes" id="UP001162060"/>
    </source>
</evidence>
<organism evidence="1 2">
    <name type="scientific">Peronospora matthiolae</name>
    <dbReference type="NCBI Taxonomy" id="2874970"/>
    <lineage>
        <taxon>Eukaryota</taxon>
        <taxon>Sar</taxon>
        <taxon>Stramenopiles</taxon>
        <taxon>Oomycota</taxon>
        <taxon>Peronosporomycetes</taxon>
        <taxon>Peronosporales</taxon>
        <taxon>Peronosporaceae</taxon>
        <taxon>Peronospora</taxon>
    </lineage>
</organism>
<comment type="caution">
    <text evidence="1">The sequence shown here is derived from an EMBL/GenBank/DDBJ whole genome shotgun (WGS) entry which is preliminary data.</text>
</comment>
<sequence>MASQQALGGTHDVAHNLQIHCLADRDKKDMHFSTYALPRARDVSTLDSSGTTGSYLIPSQQAAVHDLRSVTETLPRLEGAPSCLR</sequence>
<proteinExistence type="predicted"/>
<accession>A0AAV1UXN0</accession>
<dbReference type="EMBL" id="CAKLBY020000229">
    <property type="protein sequence ID" value="CAK7938333.1"/>
    <property type="molecule type" value="Genomic_DNA"/>
</dbReference>